<evidence type="ECO:0000313" key="2">
    <source>
        <dbReference type="Proteomes" id="UP001595851"/>
    </source>
</evidence>
<name>A0ABV8GEZ0_9ACTN</name>
<dbReference type="RefSeq" id="WP_379531244.1">
    <property type="nucleotide sequence ID" value="NZ_JBHSBI010000015.1"/>
</dbReference>
<sequence length="45" mass="4718">MTHPLPSQPLGIGGKTWPLTFVLWSHPESADGHGKLLVGGQLSLG</sequence>
<accession>A0ABV8GEZ0</accession>
<dbReference type="EMBL" id="JBHSBI010000015">
    <property type="protein sequence ID" value="MFC4011291.1"/>
    <property type="molecule type" value="Genomic_DNA"/>
</dbReference>
<comment type="caution">
    <text evidence="1">The sequence shown here is derived from an EMBL/GenBank/DDBJ whole genome shotgun (WGS) entry which is preliminary data.</text>
</comment>
<keyword evidence="2" id="KW-1185">Reference proteome</keyword>
<organism evidence="1 2">
    <name type="scientific">Nonomuraea purpurea</name>
    <dbReference type="NCBI Taxonomy" id="1849276"/>
    <lineage>
        <taxon>Bacteria</taxon>
        <taxon>Bacillati</taxon>
        <taxon>Actinomycetota</taxon>
        <taxon>Actinomycetes</taxon>
        <taxon>Streptosporangiales</taxon>
        <taxon>Streptosporangiaceae</taxon>
        <taxon>Nonomuraea</taxon>
    </lineage>
</organism>
<evidence type="ECO:0000313" key="1">
    <source>
        <dbReference type="EMBL" id="MFC4011291.1"/>
    </source>
</evidence>
<gene>
    <name evidence="1" type="ORF">ACFOY2_28970</name>
</gene>
<reference evidence="2" key="1">
    <citation type="journal article" date="2019" name="Int. J. Syst. Evol. Microbiol.">
        <title>The Global Catalogue of Microorganisms (GCM) 10K type strain sequencing project: providing services to taxonomists for standard genome sequencing and annotation.</title>
        <authorList>
            <consortium name="The Broad Institute Genomics Platform"/>
            <consortium name="The Broad Institute Genome Sequencing Center for Infectious Disease"/>
            <person name="Wu L."/>
            <person name="Ma J."/>
        </authorList>
    </citation>
    <scope>NUCLEOTIDE SEQUENCE [LARGE SCALE GENOMIC DNA]</scope>
    <source>
        <strain evidence="2">TBRC 1276</strain>
    </source>
</reference>
<dbReference type="Proteomes" id="UP001595851">
    <property type="component" value="Unassembled WGS sequence"/>
</dbReference>
<proteinExistence type="predicted"/>
<protein>
    <submittedName>
        <fullName evidence="1">Uncharacterized protein</fullName>
    </submittedName>
</protein>